<sequence length="301" mass="32953">MNLTLRQLQAFRAVADLGSFSEAAERLHLSQPALSATIRKLEEMLNVRLFDRTTRQIALTPEGEELRRLANRLIDEFEAVSGDLQDYLARRRGRVVVAALPSLAAVTLPRVLARFKARHPGIDVIIRDTLHDQIQDLVESGAADFGLTVTPAAHRDFSFQPLIVDRFVMVCPRGHKLAKRRSVSWADMVLYPIITMARTSSVRQYIDAACAQAGIPSHSQYDAEHLATIGALVHEGLGIAALPSLTTPLLRFADLVEIPITAPHVERVMGIVRRSGRSPSVAARALIELVVADSEAAAVPA</sequence>
<dbReference type="RefSeq" id="WP_379729598.1">
    <property type="nucleotide sequence ID" value="NZ_JBHRYJ010000006.1"/>
</dbReference>
<evidence type="ECO:0000256" key="1">
    <source>
        <dbReference type="ARBA" id="ARBA00009437"/>
    </source>
</evidence>
<dbReference type="Gene3D" id="1.10.10.10">
    <property type="entry name" value="Winged helix-like DNA-binding domain superfamily/Winged helix DNA-binding domain"/>
    <property type="match status" value="1"/>
</dbReference>
<comment type="similarity">
    <text evidence="1">Belongs to the LysR transcriptional regulatory family.</text>
</comment>
<dbReference type="Pfam" id="PF00126">
    <property type="entry name" value="HTH_1"/>
    <property type="match status" value="1"/>
</dbReference>
<dbReference type="Proteomes" id="UP001595711">
    <property type="component" value="Unassembled WGS sequence"/>
</dbReference>
<dbReference type="InterPro" id="IPR000847">
    <property type="entry name" value="LysR_HTH_N"/>
</dbReference>
<evidence type="ECO:0000259" key="5">
    <source>
        <dbReference type="PROSITE" id="PS50931"/>
    </source>
</evidence>
<feature type="domain" description="HTH lysR-type" evidence="5">
    <location>
        <begin position="3"/>
        <end position="60"/>
    </location>
</feature>
<keyword evidence="7" id="KW-1185">Reference proteome</keyword>
<dbReference type="Pfam" id="PF03466">
    <property type="entry name" value="LysR_substrate"/>
    <property type="match status" value="1"/>
</dbReference>
<proteinExistence type="inferred from homology"/>
<dbReference type="PANTHER" id="PTHR30419">
    <property type="entry name" value="HTH-TYPE TRANSCRIPTIONAL REGULATOR YBHD"/>
    <property type="match status" value="1"/>
</dbReference>
<gene>
    <name evidence="6" type="ORF">ACFOOQ_20655</name>
</gene>
<name>A0ABV7VMK1_9PROT</name>
<reference evidence="7" key="1">
    <citation type="journal article" date="2019" name="Int. J. Syst. Evol. Microbiol.">
        <title>The Global Catalogue of Microorganisms (GCM) 10K type strain sequencing project: providing services to taxonomists for standard genome sequencing and annotation.</title>
        <authorList>
            <consortium name="The Broad Institute Genomics Platform"/>
            <consortium name="The Broad Institute Genome Sequencing Center for Infectious Disease"/>
            <person name="Wu L."/>
            <person name="Ma J."/>
        </authorList>
    </citation>
    <scope>NUCLEOTIDE SEQUENCE [LARGE SCALE GENOMIC DNA]</scope>
    <source>
        <strain evidence="7">KCTC 42182</strain>
    </source>
</reference>
<dbReference type="PANTHER" id="PTHR30419:SF8">
    <property type="entry name" value="NITROGEN ASSIMILATION TRANSCRIPTIONAL ACTIVATOR-RELATED"/>
    <property type="match status" value="1"/>
</dbReference>
<evidence type="ECO:0000256" key="3">
    <source>
        <dbReference type="ARBA" id="ARBA00023125"/>
    </source>
</evidence>
<dbReference type="InterPro" id="IPR005119">
    <property type="entry name" value="LysR_subst-bd"/>
</dbReference>
<keyword evidence="4" id="KW-0804">Transcription</keyword>
<accession>A0ABV7VMK1</accession>
<dbReference type="Gene3D" id="3.40.190.290">
    <property type="match status" value="1"/>
</dbReference>
<keyword evidence="3" id="KW-0238">DNA-binding</keyword>
<dbReference type="EMBL" id="JBHRYJ010000006">
    <property type="protein sequence ID" value="MFC3677976.1"/>
    <property type="molecule type" value="Genomic_DNA"/>
</dbReference>
<dbReference type="InterPro" id="IPR036388">
    <property type="entry name" value="WH-like_DNA-bd_sf"/>
</dbReference>
<dbReference type="InterPro" id="IPR036390">
    <property type="entry name" value="WH_DNA-bd_sf"/>
</dbReference>
<comment type="caution">
    <text evidence="6">The sequence shown here is derived from an EMBL/GenBank/DDBJ whole genome shotgun (WGS) entry which is preliminary data.</text>
</comment>
<organism evidence="6 7">
    <name type="scientific">Ferrovibrio xuzhouensis</name>
    <dbReference type="NCBI Taxonomy" id="1576914"/>
    <lineage>
        <taxon>Bacteria</taxon>
        <taxon>Pseudomonadati</taxon>
        <taxon>Pseudomonadota</taxon>
        <taxon>Alphaproteobacteria</taxon>
        <taxon>Rhodospirillales</taxon>
        <taxon>Rhodospirillaceae</taxon>
        <taxon>Ferrovibrio</taxon>
    </lineage>
</organism>
<protein>
    <submittedName>
        <fullName evidence="6">LysR family transcriptional regulator</fullName>
    </submittedName>
</protein>
<dbReference type="InterPro" id="IPR050950">
    <property type="entry name" value="HTH-type_LysR_regulators"/>
</dbReference>
<dbReference type="SUPFAM" id="SSF53850">
    <property type="entry name" value="Periplasmic binding protein-like II"/>
    <property type="match status" value="1"/>
</dbReference>
<dbReference type="SUPFAM" id="SSF46785">
    <property type="entry name" value="Winged helix' DNA-binding domain"/>
    <property type="match status" value="1"/>
</dbReference>
<dbReference type="PRINTS" id="PR00039">
    <property type="entry name" value="HTHLYSR"/>
</dbReference>
<dbReference type="CDD" id="cd08440">
    <property type="entry name" value="PBP2_LTTR_like_4"/>
    <property type="match status" value="1"/>
</dbReference>
<keyword evidence="2" id="KW-0805">Transcription regulation</keyword>
<evidence type="ECO:0000256" key="2">
    <source>
        <dbReference type="ARBA" id="ARBA00023015"/>
    </source>
</evidence>
<evidence type="ECO:0000256" key="4">
    <source>
        <dbReference type="ARBA" id="ARBA00023163"/>
    </source>
</evidence>
<evidence type="ECO:0000313" key="6">
    <source>
        <dbReference type="EMBL" id="MFC3677976.1"/>
    </source>
</evidence>
<dbReference type="PROSITE" id="PS50931">
    <property type="entry name" value="HTH_LYSR"/>
    <property type="match status" value="1"/>
</dbReference>
<evidence type="ECO:0000313" key="7">
    <source>
        <dbReference type="Proteomes" id="UP001595711"/>
    </source>
</evidence>